<reference evidence="1" key="1">
    <citation type="submission" date="2022-11" db="EMBL/GenBank/DDBJ databases">
        <authorList>
            <person name="Petersen C."/>
        </authorList>
    </citation>
    <scope>NUCLEOTIDE SEQUENCE</scope>
    <source>
        <strain evidence="1">IBT 30069</strain>
    </source>
</reference>
<dbReference type="PANTHER" id="PTHR38049">
    <property type="entry name" value="RICIN B LECTIN DOMAIN-CONTAINING PROTEIN"/>
    <property type="match status" value="1"/>
</dbReference>
<dbReference type="EMBL" id="JAPQKH010000006">
    <property type="protein sequence ID" value="KAJ5093271.1"/>
    <property type="molecule type" value="Genomic_DNA"/>
</dbReference>
<keyword evidence="2" id="KW-1185">Reference proteome</keyword>
<reference evidence="1" key="2">
    <citation type="journal article" date="2023" name="IMA Fungus">
        <title>Comparative genomic study of the Penicillium genus elucidates a diverse pangenome and 15 lateral gene transfer events.</title>
        <authorList>
            <person name="Petersen C."/>
            <person name="Sorensen T."/>
            <person name="Nielsen M.R."/>
            <person name="Sondergaard T.E."/>
            <person name="Sorensen J.L."/>
            <person name="Fitzpatrick D.A."/>
            <person name="Frisvad J.C."/>
            <person name="Nielsen K.L."/>
        </authorList>
    </citation>
    <scope>NUCLEOTIDE SEQUENCE</scope>
    <source>
        <strain evidence="1">IBT 30069</strain>
    </source>
</reference>
<accession>A0A9W9K5F7</accession>
<dbReference type="PANTHER" id="PTHR38049:SF2">
    <property type="entry name" value="RICIN B LECTIN DOMAIN-CONTAINING PROTEIN"/>
    <property type="match status" value="1"/>
</dbReference>
<gene>
    <name evidence="1" type="ORF">N7456_009132</name>
</gene>
<dbReference type="Proteomes" id="UP001149165">
    <property type="component" value="Unassembled WGS sequence"/>
</dbReference>
<dbReference type="OrthoDB" id="3928002at2759"/>
<protein>
    <submittedName>
        <fullName evidence="1">Uncharacterized protein</fullName>
    </submittedName>
</protein>
<evidence type="ECO:0000313" key="2">
    <source>
        <dbReference type="Proteomes" id="UP001149165"/>
    </source>
</evidence>
<evidence type="ECO:0000313" key="1">
    <source>
        <dbReference type="EMBL" id="KAJ5093271.1"/>
    </source>
</evidence>
<dbReference type="AlphaFoldDB" id="A0A9W9K5F7"/>
<sequence length="218" mass="24012">MVIGIAMMATMLPTMIGLNEATQGHRDQEEGRRNAARKQRSHLVATCSLSQGTAESRQQIQNAQIQVGLDGKLYITKKPSATMVPFNGGFYTHPDFPPDNTSGMVTISGEEAPTLRWVFLDANTHEMRWGGRPDSEGHVCGPFDWTKDEQYVTLNGWEGWLAVQLPGDAVQDQAEHGEGIVNGSDVWRLYFDRNDDGADLPPGAKGLEIQLKRTTAQS</sequence>
<name>A0A9W9K5F7_9EURO</name>
<comment type="caution">
    <text evidence="1">The sequence shown here is derived from an EMBL/GenBank/DDBJ whole genome shotgun (WGS) entry which is preliminary data.</text>
</comment>
<organism evidence="1 2">
    <name type="scientific">Penicillium angulare</name>
    <dbReference type="NCBI Taxonomy" id="116970"/>
    <lineage>
        <taxon>Eukaryota</taxon>
        <taxon>Fungi</taxon>
        <taxon>Dikarya</taxon>
        <taxon>Ascomycota</taxon>
        <taxon>Pezizomycotina</taxon>
        <taxon>Eurotiomycetes</taxon>
        <taxon>Eurotiomycetidae</taxon>
        <taxon>Eurotiales</taxon>
        <taxon>Aspergillaceae</taxon>
        <taxon>Penicillium</taxon>
    </lineage>
</organism>
<proteinExistence type="predicted"/>